<accession>A0A2V5J8Z3</accession>
<keyword evidence="1" id="KW-0812">Transmembrane</keyword>
<reference evidence="2 3" key="1">
    <citation type="submission" date="2018-02" db="EMBL/GenBank/DDBJ databases">
        <title>The genomes of Aspergillus section Nigri reveals drivers in fungal speciation.</title>
        <authorList>
            <consortium name="DOE Joint Genome Institute"/>
            <person name="Vesth T.C."/>
            <person name="Nybo J."/>
            <person name="Theobald S."/>
            <person name="Brandl J."/>
            <person name="Frisvad J.C."/>
            <person name="Nielsen K.F."/>
            <person name="Lyhne E.K."/>
            <person name="Kogle M.E."/>
            <person name="Kuo A."/>
            <person name="Riley R."/>
            <person name="Clum A."/>
            <person name="Nolan M."/>
            <person name="Lipzen A."/>
            <person name="Salamov A."/>
            <person name="Henrissat B."/>
            <person name="Wiebenga A."/>
            <person name="De vries R.P."/>
            <person name="Grigoriev I.V."/>
            <person name="Mortensen U.H."/>
            <person name="Andersen M.R."/>
            <person name="Baker S.E."/>
        </authorList>
    </citation>
    <scope>NUCLEOTIDE SEQUENCE [LARGE SCALE GENOMIC DNA]</scope>
    <source>
        <strain evidence="2 3">CBS 114.80</strain>
    </source>
</reference>
<keyword evidence="3" id="KW-1185">Reference proteome</keyword>
<sequence length="156" mass="17608">MHHCSFPTIVRYSCFCYCSPLLLFYFILFFLLRLSVCSRALSLSLSLSLCSPVPSSLSSPLSLSLSSFDLCPPPSLSIFLRTTLLLLLFACYRYHLVLVPPHANRPSISLSYHPSSRMCVNTHTSAPQSSFSIPQLRTPVLKHTPPELPMYMYIPY</sequence>
<feature type="transmembrane region" description="Helical" evidence="1">
    <location>
        <begin position="74"/>
        <end position="92"/>
    </location>
</feature>
<gene>
    <name evidence="2" type="ORF">BP00DRAFT_178185</name>
</gene>
<organism evidence="2 3">
    <name type="scientific">Aspergillus indologenus CBS 114.80</name>
    <dbReference type="NCBI Taxonomy" id="1450541"/>
    <lineage>
        <taxon>Eukaryota</taxon>
        <taxon>Fungi</taxon>
        <taxon>Dikarya</taxon>
        <taxon>Ascomycota</taxon>
        <taxon>Pezizomycotina</taxon>
        <taxon>Eurotiomycetes</taxon>
        <taxon>Eurotiomycetidae</taxon>
        <taxon>Eurotiales</taxon>
        <taxon>Aspergillaceae</taxon>
        <taxon>Aspergillus</taxon>
        <taxon>Aspergillus subgen. Circumdati</taxon>
    </lineage>
</organism>
<keyword evidence="1" id="KW-0472">Membrane</keyword>
<keyword evidence="1" id="KW-1133">Transmembrane helix</keyword>
<proteinExistence type="predicted"/>
<dbReference type="Proteomes" id="UP000248817">
    <property type="component" value="Unassembled WGS sequence"/>
</dbReference>
<evidence type="ECO:0000313" key="3">
    <source>
        <dbReference type="Proteomes" id="UP000248817"/>
    </source>
</evidence>
<protein>
    <submittedName>
        <fullName evidence="2">Uncharacterized protein</fullName>
    </submittedName>
</protein>
<dbReference type="EMBL" id="KZ825505">
    <property type="protein sequence ID" value="PYI31226.1"/>
    <property type="molecule type" value="Genomic_DNA"/>
</dbReference>
<name>A0A2V5J8Z3_9EURO</name>
<dbReference type="AlphaFoldDB" id="A0A2V5J8Z3"/>
<evidence type="ECO:0000256" key="1">
    <source>
        <dbReference type="SAM" id="Phobius"/>
    </source>
</evidence>
<evidence type="ECO:0000313" key="2">
    <source>
        <dbReference type="EMBL" id="PYI31226.1"/>
    </source>
</evidence>